<proteinExistence type="predicted"/>
<evidence type="ECO:0000313" key="2">
    <source>
        <dbReference type="Proteomes" id="UP000204416"/>
    </source>
</evidence>
<dbReference type="GeneID" id="26623050"/>
<gene>
    <name evidence="1" type="ORF">P12002S_0080</name>
</gene>
<organism evidence="1 2">
    <name type="scientific">Polaribacter phage P12002S</name>
    <dbReference type="NCBI Taxonomy" id="1647387"/>
    <lineage>
        <taxon>Viruses</taxon>
        <taxon>Duplodnaviria</taxon>
        <taxon>Heunggongvirae</taxon>
        <taxon>Uroviricota</taxon>
        <taxon>Caudoviricetes</taxon>
        <taxon>Incheonvirus</taxon>
        <taxon>Incheonvirus P12002S</taxon>
    </lineage>
</organism>
<dbReference type="Proteomes" id="UP000204416">
    <property type="component" value="Segment"/>
</dbReference>
<dbReference type="EMBL" id="KR136260">
    <property type="protein sequence ID" value="AKG94336.1"/>
    <property type="molecule type" value="Genomic_DNA"/>
</dbReference>
<name>A0A0F7DD35_9CAUD</name>
<keyword evidence="2" id="KW-1185">Reference proteome</keyword>
<dbReference type="KEGG" id="vg:26623050"/>
<sequence>MYKVIKNYWADKIQEKISENEFKNHIESNEIKKCFVGFKEIKNFNISIKEDRMYLSYGLRKNSKKNYYANFLNHSIVLKNDVVVFLQDKNYDDFKERILNKETINILNS</sequence>
<evidence type="ECO:0000313" key="1">
    <source>
        <dbReference type="EMBL" id="AKG94336.1"/>
    </source>
</evidence>
<reference evidence="1 2" key="1">
    <citation type="journal article" date="2015" name="Stand. Genomic Sci.">
        <title>Complete genome sequences of bacteriophages P12002L and P12002S, two lytic phages that infect a marine Polaribacter strain.</title>
        <authorList>
            <person name="Kang I."/>
            <person name="Jang H."/>
            <person name="Cho J.-C."/>
        </authorList>
    </citation>
    <scope>NUCLEOTIDE SEQUENCE [LARGE SCALE GENOMIC DNA]</scope>
</reference>
<protein>
    <submittedName>
        <fullName evidence="1">Uncharacterized protein</fullName>
    </submittedName>
</protein>
<dbReference type="RefSeq" id="YP_009195754.1">
    <property type="nucleotide sequence ID" value="NC_028763.1"/>
</dbReference>
<dbReference type="OrthoDB" id="32137at10239"/>
<accession>A0A0F7DD35</accession>